<evidence type="ECO:0000313" key="11">
    <source>
        <dbReference type="EMBL" id="KAF7386948.1"/>
    </source>
</evidence>
<gene>
    <name evidence="11" type="ORF">HZH66_011400</name>
</gene>
<keyword evidence="7 10" id="KW-0472">Membrane</keyword>
<keyword evidence="6 10" id="KW-1133">Transmembrane helix</keyword>
<dbReference type="AlphaFoldDB" id="A0A834JET9"/>
<evidence type="ECO:0000256" key="2">
    <source>
        <dbReference type="ARBA" id="ARBA00022475"/>
    </source>
</evidence>
<name>A0A834JET9_VESVU</name>
<dbReference type="EMBL" id="JACSEA010000013">
    <property type="protein sequence ID" value="KAF7386948.1"/>
    <property type="molecule type" value="Genomic_DNA"/>
</dbReference>
<comment type="subcellular location">
    <subcellularLocation>
        <location evidence="1">Cell membrane</location>
        <topology evidence="1">Multi-pass membrane protein</topology>
    </subcellularLocation>
</comment>
<dbReference type="GO" id="GO:0005886">
    <property type="term" value="C:plasma membrane"/>
    <property type="evidence" value="ECO:0007669"/>
    <property type="project" value="UniProtKB-SubCell"/>
</dbReference>
<evidence type="ECO:0000256" key="8">
    <source>
        <dbReference type="ARBA" id="ARBA00023170"/>
    </source>
</evidence>
<feature type="transmembrane region" description="Helical" evidence="10">
    <location>
        <begin position="57"/>
        <end position="74"/>
    </location>
</feature>
<comment type="caution">
    <text evidence="11">The sequence shown here is derived from an EMBL/GenBank/DDBJ whole genome shotgun (WGS) entry which is preliminary data.</text>
</comment>
<evidence type="ECO:0000256" key="7">
    <source>
        <dbReference type="ARBA" id="ARBA00023136"/>
    </source>
</evidence>
<protein>
    <submittedName>
        <fullName evidence="11">Uncharacterized protein</fullName>
    </submittedName>
</protein>
<keyword evidence="8" id="KW-0675">Receptor</keyword>
<feature type="transmembrane region" description="Helical" evidence="10">
    <location>
        <begin position="20"/>
        <end position="37"/>
    </location>
</feature>
<sequence>MDTIQIFQLFSKILNRTEAIEGFIYMIMLVFTLHFNFYLGQLLINYSNAAFRELCNIPFYILSIKTQKLFLFLLTRSIKPCEISIFGIFVISHKILAAIIQRAFSLAMVYYSLLYK</sequence>
<dbReference type="InterPro" id="IPR004117">
    <property type="entry name" value="7tm6_olfct_rcpt"/>
</dbReference>
<dbReference type="GO" id="GO:0004984">
    <property type="term" value="F:olfactory receptor activity"/>
    <property type="evidence" value="ECO:0007669"/>
    <property type="project" value="InterPro"/>
</dbReference>
<evidence type="ECO:0000256" key="10">
    <source>
        <dbReference type="SAM" id="Phobius"/>
    </source>
</evidence>
<evidence type="ECO:0000256" key="1">
    <source>
        <dbReference type="ARBA" id="ARBA00004651"/>
    </source>
</evidence>
<evidence type="ECO:0000256" key="9">
    <source>
        <dbReference type="ARBA" id="ARBA00023224"/>
    </source>
</evidence>
<dbReference type="Proteomes" id="UP000614350">
    <property type="component" value="Unassembled WGS sequence"/>
</dbReference>
<evidence type="ECO:0000256" key="5">
    <source>
        <dbReference type="ARBA" id="ARBA00022725"/>
    </source>
</evidence>
<reference evidence="11" key="1">
    <citation type="journal article" date="2020" name="G3 (Bethesda)">
        <title>High-Quality Assemblies for Three Invasive Social Wasps from the &lt;i&gt;Vespula&lt;/i&gt; Genus.</title>
        <authorList>
            <person name="Harrop T.W.R."/>
            <person name="Guhlin J."/>
            <person name="McLaughlin G.M."/>
            <person name="Permina E."/>
            <person name="Stockwell P."/>
            <person name="Gilligan J."/>
            <person name="Le Lec M.F."/>
            <person name="Gruber M.A.M."/>
            <person name="Quinn O."/>
            <person name="Lovegrove M."/>
            <person name="Duncan E.J."/>
            <person name="Remnant E.J."/>
            <person name="Van Eeckhoven J."/>
            <person name="Graham B."/>
            <person name="Knapp R.A."/>
            <person name="Langford K.W."/>
            <person name="Kronenberg Z."/>
            <person name="Press M.O."/>
            <person name="Eacker S.M."/>
            <person name="Wilson-Rankin E.E."/>
            <person name="Purcell J."/>
            <person name="Lester P.J."/>
            <person name="Dearden P.K."/>
        </authorList>
    </citation>
    <scope>NUCLEOTIDE SEQUENCE</scope>
    <source>
        <strain evidence="11">Marl-1</strain>
    </source>
</reference>
<keyword evidence="2" id="KW-1003">Cell membrane</keyword>
<keyword evidence="9" id="KW-0807">Transducer</keyword>
<proteinExistence type="predicted"/>
<keyword evidence="5" id="KW-0552">Olfaction</keyword>
<organism evidence="11 12">
    <name type="scientific">Vespula vulgaris</name>
    <name type="common">Yellow jacket</name>
    <name type="synonym">Wasp</name>
    <dbReference type="NCBI Taxonomy" id="7454"/>
    <lineage>
        <taxon>Eukaryota</taxon>
        <taxon>Metazoa</taxon>
        <taxon>Ecdysozoa</taxon>
        <taxon>Arthropoda</taxon>
        <taxon>Hexapoda</taxon>
        <taxon>Insecta</taxon>
        <taxon>Pterygota</taxon>
        <taxon>Neoptera</taxon>
        <taxon>Endopterygota</taxon>
        <taxon>Hymenoptera</taxon>
        <taxon>Apocrita</taxon>
        <taxon>Aculeata</taxon>
        <taxon>Vespoidea</taxon>
        <taxon>Vespidae</taxon>
        <taxon>Vespinae</taxon>
        <taxon>Vespula</taxon>
    </lineage>
</organism>
<dbReference type="GO" id="GO:0007165">
    <property type="term" value="P:signal transduction"/>
    <property type="evidence" value="ECO:0007669"/>
    <property type="project" value="UniProtKB-KW"/>
</dbReference>
<accession>A0A834JET9</accession>
<keyword evidence="12" id="KW-1185">Reference proteome</keyword>
<evidence type="ECO:0000313" key="12">
    <source>
        <dbReference type="Proteomes" id="UP000614350"/>
    </source>
</evidence>
<dbReference type="PANTHER" id="PTHR21137:SF35">
    <property type="entry name" value="ODORANT RECEPTOR 19A-RELATED"/>
    <property type="match status" value="1"/>
</dbReference>
<evidence type="ECO:0000256" key="4">
    <source>
        <dbReference type="ARBA" id="ARBA00022692"/>
    </source>
</evidence>
<evidence type="ECO:0000256" key="3">
    <source>
        <dbReference type="ARBA" id="ARBA00022606"/>
    </source>
</evidence>
<keyword evidence="3" id="KW-0716">Sensory transduction</keyword>
<dbReference type="GO" id="GO:0005549">
    <property type="term" value="F:odorant binding"/>
    <property type="evidence" value="ECO:0007669"/>
    <property type="project" value="InterPro"/>
</dbReference>
<dbReference type="PANTHER" id="PTHR21137">
    <property type="entry name" value="ODORANT RECEPTOR"/>
    <property type="match status" value="1"/>
</dbReference>
<evidence type="ECO:0000256" key="6">
    <source>
        <dbReference type="ARBA" id="ARBA00022989"/>
    </source>
</evidence>
<keyword evidence="4 10" id="KW-0812">Transmembrane</keyword>